<proteinExistence type="predicted"/>
<feature type="domain" description="Disease resistance protein winged helix" evidence="9">
    <location>
        <begin position="1346"/>
        <end position="1391"/>
    </location>
</feature>
<dbReference type="Proteomes" id="UP000289340">
    <property type="component" value="Chromosome 11"/>
</dbReference>
<accession>A0A445I6V8</accession>
<evidence type="ECO:0000259" key="8">
    <source>
        <dbReference type="Pfam" id="PF18052"/>
    </source>
</evidence>
<evidence type="ECO:0000256" key="5">
    <source>
        <dbReference type="ARBA" id="ARBA00022840"/>
    </source>
</evidence>
<feature type="chain" id="PRO_5019106859" evidence="6">
    <location>
        <begin position="21"/>
        <end position="1848"/>
    </location>
</feature>
<dbReference type="FunFam" id="3.40.50.300:FF:001091">
    <property type="entry name" value="Probable disease resistance protein At1g61300"/>
    <property type="match status" value="1"/>
</dbReference>
<organism evidence="11 12">
    <name type="scientific">Glycine soja</name>
    <name type="common">Wild soybean</name>
    <dbReference type="NCBI Taxonomy" id="3848"/>
    <lineage>
        <taxon>Eukaryota</taxon>
        <taxon>Viridiplantae</taxon>
        <taxon>Streptophyta</taxon>
        <taxon>Embryophyta</taxon>
        <taxon>Tracheophyta</taxon>
        <taxon>Spermatophyta</taxon>
        <taxon>Magnoliopsida</taxon>
        <taxon>eudicotyledons</taxon>
        <taxon>Gunneridae</taxon>
        <taxon>Pentapetalae</taxon>
        <taxon>rosids</taxon>
        <taxon>fabids</taxon>
        <taxon>Fabales</taxon>
        <taxon>Fabaceae</taxon>
        <taxon>Papilionoideae</taxon>
        <taxon>50 kb inversion clade</taxon>
        <taxon>NPAAA clade</taxon>
        <taxon>indigoferoid/millettioid clade</taxon>
        <taxon>Phaseoleae</taxon>
        <taxon>Glycine</taxon>
        <taxon>Glycine subgen. Soja</taxon>
    </lineage>
</organism>
<dbReference type="Pfam" id="PF23559">
    <property type="entry name" value="WHD_DRP"/>
    <property type="match status" value="2"/>
</dbReference>
<evidence type="ECO:0000256" key="6">
    <source>
        <dbReference type="SAM" id="SignalP"/>
    </source>
</evidence>
<dbReference type="PANTHER" id="PTHR36766">
    <property type="entry name" value="PLANT BROAD-SPECTRUM MILDEW RESISTANCE PROTEIN RPW8"/>
    <property type="match status" value="1"/>
</dbReference>
<dbReference type="Gene3D" id="1.20.5.4130">
    <property type="match status" value="1"/>
</dbReference>
<dbReference type="InterPro" id="IPR042197">
    <property type="entry name" value="Apaf_helical"/>
</dbReference>
<reference evidence="11 12" key="1">
    <citation type="submission" date="2018-09" db="EMBL/GenBank/DDBJ databases">
        <title>A high-quality reference genome of wild soybean provides a powerful tool to mine soybean genomes.</title>
        <authorList>
            <person name="Xie M."/>
            <person name="Chung C.Y.L."/>
            <person name="Li M.-W."/>
            <person name="Wong F.-L."/>
            <person name="Chan T.-F."/>
            <person name="Lam H.-M."/>
        </authorList>
    </citation>
    <scope>NUCLEOTIDE SEQUENCE [LARGE SCALE GENOMIC DNA]</scope>
    <source>
        <strain evidence="12">cv. W05</strain>
        <tissue evidence="11">Hypocotyl of etiolated seedlings</tissue>
    </source>
</reference>
<dbReference type="Gene3D" id="1.10.10.10">
    <property type="entry name" value="Winged helix-like DNA-binding domain superfamily/Winged helix DNA-binding domain"/>
    <property type="match status" value="2"/>
</dbReference>
<dbReference type="InterPro" id="IPR002182">
    <property type="entry name" value="NB-ARC"/>
</dbReference>
<dbReference type="EMBL" id="QZWG01000011">
    <property type="protein sequence ID" value="RZB81777.1"/>
    <property type="molecule type" value="Genomic_DNA"/>
</dbReference>
<dbReference type="PANTHER" id="PTHR36766:SF40">
    <property type="entry name" value="DISEASE RESISTANCE PROTEIN RGA3"/>
    <property type="match status" value="1"/>
</dbReference>
<feature type="domain" description="R13L1/DRL21-like LRR repeat region" evidence="10">
    <location>
        <begin position="1520"/>
        <end position="1646"/>
    </location>
</feature>
<dbReference type="Gene3D" id="3.40.50.300">
    <property type="entry name" value="P-loop containing nucleotide triphosphate hydrolases"/>
    <property type="match status" value="1"/>
</dbReference>
<dbReference type="GO" id="GO:0043531">
    <property type="term" value="F:ADP binding"/>
    <property type="evidence" value="ECO:0007669"/>
    <property type="project" value="InterPro"/>
</dbReference>
<protein>
    <submittedName>
        <fullName evidence="11">Putative disease resistance RPP13-like protein 1</fullName>
    </submittedName>
</protein>
<dbReference type="SUPFAM" id="SSF52058">
    <property type="entry name" value="L domain-like"/>
    <property type="match status" value="3"/>
</dbReference>
<keyword evidence="4" id="KW-0611">Plant defense</keyword>
<dbReference type="Gene3D" id="1.10.8.430">
    <property type="entry name" value="Helical domain of apoptotic protease-activating factors"/>
    <property type="match status" value="2"/>
</dbReference>
<keyword evidence="6" id="KW-0732">Signal</keyword>
<feature type="domain" description="Disease resistance protein winged helix" evidence="9">
    <location>
        <begin position="444"/>
        <end position="513"/>
    </location>
</feature>
<dbReference type="InterPro" id="IPR032675">
    <property type="entry name" value="LRR_dom_sf"/>
</dbReference>
<dbReference type="Gene3D" id="3.80.10.10">
    <property type="entry name" value="Ribonuclease Inhibitor"/>
    <property type="match status" value="4"/>
</dbReference>
<feature type="domain" description="NB-ARC" evidence="7">
    <location>
        <begin position="187"/>
        <end position="360"/>
    </location>
</feature>
<dbReference type="GO" id="GO:0005524">
    <property type="term" value="F:ATP binding"/>
    <property type="evidence" value="ECO:0007669"/>
    <property type="project" value="UniProtKB-KW"/>
</dbReference>
<evidence type="ECO:0000256" key="1">
    <source>
        <dbReference type="ARBA" id="ARBA00022614"/>
    </source>
</evidence>
<feature type="domain" description="R13L1/DRL21-like LRR repeat region" evidence="10">
    <location>
        <begin position="706"/>
        <end position="832"/>
    </location>
</feature>
<dbReference type="Pfam" id="PF18052">
    <property type="entry name" value="Rx_N"/>
    <property type="match status" value="1"/>
</dbReference>
<comment type="caution">
    <text evidence="11">The sequence shown here is derived from an EMBL/GenBank/DDBJ whole genome shotgun (WGS) entry which is preliminary data.</text>
</comment>
<dbReference type="GO" id="GO:0006952">
    <property type="term" value="P:defense response"/>
    <property type="evidence" value="ECO:0007669"/>
    <property type="project" value="UniProtKB-KW"/>
</dbReference>
<keyword evidence="12" id="KW-1185">Reference proteome</keyword>
<dbReference type="InterPro" id="IPR036388">
    <property type="entry name" value="WH-like_DNA-bd_sf"/>
</dbReference>
<keyword evidence="1" id="KW-0433">Leucine-rich repeat</keyword>
<keyword evidence="5" id="KW-0067">ATP-binding</keyword>
<dbReference type="Pfam" id="PF00931">
    <property type="entry name" value="NB-ARC"/>
    <property type="match status" value="1"/>
</dbReference>
<keyword evidence="3" id="KW-0547">Nucleotide-binding</keyword>
<dbReference type="InterPro" id="IPR027417">
    <property type="entry name" value="P-loop_NTPase"/>
</dbReference>
<dbReference type="SUPFAM" id="SSF52540">
    <property type="entry name" value="P-loop containing nucleoside triphosphate hydrolases"/>
    <property type="match status" value="2"/>
</dbReference>
<keyword evidence="2" id="KW-0677">Repeat</keyword>
<dbReference type="PRINTS" id="PR00364">
    <property type="entry name" value="DISEASERSIST"/>
</dbReference>
<sequence>MALELVGGALLSALLQVAFEKLASLQVRDFFRGRKLDQKLLNNLEIKLNSIQALADDAELKQFRDPRVRNWLLKVKDAVFDSEDLLDEIQHEISKCQVEAEAEAEAESQTCTCKVPNFFKSSPVSSFNKEIKSRMEQVLEDLENLASQSGYLGLKNASGVGSGFGGAVSQQSQSTSLLVESVIYGRDDDKEMIFNWLTSDIDNCNKLSILSIVGMGGLGKTTLAQHVYNDPRIENKFDIKAWVCVSEEFDVFNVTRTILEAVTKSTDDSRNREMVQGRLSKKLTGKRFFLVLDDVWNRKQKEWKDLQSPLNGGAPGSKIVVTTRDKKVASIVGSNKTHSLEMLQDDHCWRLFAKHAFQDDSHQPNPDFKEIGTKIVEKCKGLPLALTTIGSLLHQKSSIPEWEGILKSEIWEFSEEDSYIVPALALSYHHLPSHLKRCFAYCALFPKDYRFHKEGLIQLWMAENFLQCHQQSRSPEEVGEQYFNDLLSRSFFQQSSSIKKTYFVMHDLLNDLAKYVCGDICFRLEEDQAKNIPKTTRHFSVATYQVKCFEGFGTLYDAERLRTFMSSSEKMKIHNYHRWHCKMSTHELFSEFKFLRVLSLSGYSNLTELPDSVGNLKYLHSLDLSNTDIEKLPESTCSLYNLQILKLNGCTHLKELPSNLHKLTDLHRLELIDTGVRKVPAHLGKLKYLQVLMSSFKVGKSRELSIQQLGELNLHGSLSIRKLQNVENPSDALALDLKNKTHLVEVELKWDSDWNPDDSTKERDEIVIENLQPSKHLEKLTMRHYGGKQFPRWLFNNSLLNVVSLTFENCESCQRLPPLGLLPCLNYLSIVGLNGILRIDAEFHGNSSCSFASLETLEFSRMKEWVKWECQDVTGAFPRLKDLRISNCPKLKGDLPEQLVCLQTLTISNCKQLMASAPMAPEIRVLDLNDCGKLQLDDHRTTLKMLSVGGQSMDTSLMESIWHIISVSSLEELRVDYCPNMNIPMSSFQGFLVSLHILGGCNSLTTIPLDLFPILRELYTWWCPNLQRISQGQAHNHLHYLSMRECPQLESLPEGMHVLLPSLHYLGIEDCPKVEMFPEGGLPSNLKEMSLGSSKLMSLLKSALGGNHSLESLYIGEVDVECLPDEGVLPHSLVSLGINKCGDLKRLDYKGLCHLSSLKELRLEDCPRLQCLPEEGLPKSISYLRIWGECPLLKQRCRKPEVAKSCKDDRQKAMTQLVAKSCEDARQKKVASIVGSNKTHCLVLLQDDHCWRLFAKHAFQDDSHQPNPDFKEIGTKIVEKCKGLPLALTTIGSLLHQKSSISEWEGIFKSEIWEFSEEDSSIVPALALSYHHLPSHLKRCFAYCVLFPKDYRFDKEGLIQLWMAENFLQCHQQSRSPEEVGEQYFNDLLSRLEDDQAKNIPKTTRHFSVATYMLNALMGLELYTMQKGYAHLCHQRLLTNTDIEKLPESTCSLYNLQILKLNYCKHLKELPSNLHKLTDLHRLTLINTGVRKVPAHLGKLKYLQVLMSPFNVGKSREFSIQQLGELNTHGSLSIRKLQNVENPSDALAVDLKNKTHLLEVELEWDSDWNPDDSTKERDEIVIENLQPSKHLEKLTMRNYGAKQFPRWLFNNSLLNMVSLTFENCQSCQCLPPLGLLPFLKELSIKGLDGIVSINADFFGSSSCSFTSLESLKFYDMTEWEEWECKGVTGAFPRLRRLSIMRCPKLKGHLPEQLCHLNDLMIYGCGQLVLIGRRTYVRKKHEGRTRGRSRRSFISGSVLIYRGFHRGRLIIITYCGDLKRLDYKGLCHLSSLERLSLEDCPRLQCLPEEGLPKSISTLNIWECRLLKQRCRKTQGEDWPKIAHIEHVHC</sequence>
<evidence type="ECO:0000259" key="10">
    <source>
        <dbReference type="Pfam" id="PF25019"/>
    </source>
</evidence>
<gene>
    <name evidence="11" type="ORF">D0Y65_031153</name>
</gene>
<evidence type="ECO:0000256" key="3">
    <source>
        <dbReference type="ARBA" id="ARBA00022741"/>
    </source>
</evidence>
<evidence type="ECO:0000313" key="11">
    <source>
        <dbReference type="EMBL" id="RZB81777.1"/>
    </source>
</evidence>
<dbReference type="InterPro" id="IPR056789">
    <property type="entry name" value="LRR_R13L1-DRL21"/>
</dbReference>
<feature type="domain" description="Disease resistance N-terminal" evidence="8">
    <location>
        <begin position="15"/>
        <end position="102"/>
    </location>
</feature>
<evidence type="ECO:0000259" key="7">
    <source>
        <dbReference type="Pfam" id="PF00931"/>
    </source>
</evidence>
<evidence type="ECO:0000313" key="12">
    <source>
        <dbReference type="Proteomes" id="UP000289340"/>
    </source>
</evidence>
<dbReference type="FunFam" id="1.10.10.10:FF:000322">
    <property type="entry name" value="Probable disease resistance protein At1g63360"/>
    <property type="match status" value="1"/>
</dbReference>
<feature type="signal peptide" evidence="6">
    <location>
        <begin position="1"/>
        <end position="20"/>
    </location>
</feature>
<name>A0A445I6V8_GLYSO</name>
<dbReference type="GO" id="GO:0051707">
    <property type="term" value="P:response to other organism"/>
    <property type="evidence" value="ECO:0007669"/>
    <property type="project" value="UniProtKB-ARBA"/>
</dbReference>
<evidence type="ECO:0000259" key="9">
    <source>
        <dbReference type="Pfam" id="PF23559"/>
    </source>
</evidence>
<evidence type="ECO:0000256" key="2">
    <source>
        <dbReference type="ARBA" id="ARBA00022737"/>
    </source>
</evidence>
<dbReference type="InterPro" id="IPR058922">
    <property type="entry name" value="WHD_DRP"/>
</dbReference>
<dbReference type="InterPro" id="IPR041118">
    <property type="entry name" value="Rx_N"/>
</dbReference>
<dbReference type="Pfam" id="PF25019">
    <property type="entry name" value="LRR_R13L1-DRL21"/>
    <property type="match status" value="2"/>
</dbReference>
<evidence type="ECO:0000256" key="4">
    <source>
        <dbReference type="ARBA" id="ARBA00022821"/>
    </source>
</evidence>